<dbReference type="EMBL" id="NHZQ01000003">
    <property type="protein sequence ID" value="PSK60251.1"/>
    <property type="molecule type" value="Genomic_DNA"/>
</dbReference>
<dbReference type="STRING" id="40998.A0A2P8AIH8"/>
<keyword evidence="4" id="KW-0808">Transferase</keyword>
<name>A0A2P8AIH8_9PEZI</name>
<evidence type="ECO:0000256" key="1">
    <source>
        <dbReference type="ARBA" id="ARBA00010088"/>
    </source>
</evidence>
<reference evidence="4 5" key="1">
    <citation type="submission" date="2017-05" db="EMBL/GenBank/DDBJ databases">
        <title>Draft genome sequence of Elsinoe australis.</title>
        <authorList>
            <person name="Cheng Q."/>
        </authorList>
    </citation>
    <scope>NUCLEOTIDE SEQUENCE [LARGE SCALE GENOMIC DNA]</scope>
    <source>
        <strain evidence="4 5">NL1</strain>
    </source>
</reference>
<dbReference type="InterPro" id="IPR029058">
    <property type="entry name" value="AB_hydrolase_fold"/>
</dbReference>
<dbReference type="OrthoDB" id="425534at2759"/>
<evidence type="ECO:0000259" key="3">
    <source>
        <dbReference type="Pfam" id="PF08386"/>
    </source>
</evidence>
<organism evidence="4 5">
    <name type="scientific">Elsinoe australis</name>
    <dbReference type="NCBI Taxonomy" id="40998"/>
    <lineage>
        <taxon>Eukaryota</taxon>
        <taxon>Fungi</taxon>
        <taxon>Dikarya</taxon>
        <taxon>Ascomycota</taxon>
        <taxon>Pezizomycotina</taxon>
        <taxon>Dothideomycetes</taxon>
        <taxon>Dothideomycetidae</taxon>
        <taxon>Myriangiales</taxon>
        <taxon>Elsinoaceae</taxon>
        <taxon>Elsinoe</taxon>
    </lineage>
</organism>
<sequence length="658" mass="72486">MDEKQRLMQYDLAETHRPSQARGRRGRIVFDHLKRFALVVLALNLFLSPSELFDKAKSWLASHESAIKTQSELEYIPCYDGLQCARLELPLDYWNGTTDKTISLAVLKVPATVGVDDPNYRGPILINPGGPSGSGVEFAYRAGSLLQSAVQGKFPSAENRYFDIVGFDPRGVGLTSPAVQCTGTYQRAQLWRLRILEEGTLTSSDAALGRLWSMMRAVSGHCAKVEDDDIQHFLTTASVARDMLELTEASARWRARQLTKLNSSIVVKPKETNLLYWGFSYGSYLGNTFAAMFPDRVGRLIVDGVVDAEDYTRVDWYDDLLDTEKVMDAFYDNCARIGYPTCPLADKKNPSSDKVRARTLAIIQKMWHEPIPVLEPYSEVVTWSDIRGLIFASLYSPVASFPFLANTLAELETGQGTILAELLSTYHSVTCPANNDNTTASSIDPSRDIVPLRNASFAFSPKDPFTGAAIACADGNDITSTTQAQFATKMRKLMTLSPTLGDIWSGIALPCIGYPLRPSYRFTGPWTGRTAHPLLMIGNTADPVTPVWSARKMAKGFEGARVLTQDSPGHCSLSAYSPCTIKYVHEYFFEGTLPEEGTVCSVENRPWGEAQEEVMSEEVRILGVKHGELQRALVASGGGYRFGHAVGRMDSGKLLSGA</sequence>
<dbReference type="GO" id="GO:0032259">
    <property type="term" value="P:methylation"/>
    <property type="evidence" value="ECO:0007669"/>
    <property type="project" value="UniProtKB-KW"/>
</dbReference>
<dbReference type="GO" id="GO:0016787">
    <property type="term" value="F:hydrolase activity"/>
    <property type="evidence" value="ECO:0007669"/>
    <property type="project" value="UniProtKB-KW"/>
</dbReference>
<comment type="similarity">
    <text evidence="1">Belongs to the peptidase S33 family.</text>
</comment>
<dbReference type="Gene3D" id="3.40.50.1820">
    <property type="entry name" value="alpha/beta hydrolase"/>
    <property type="match status" value="1"/>
</dbReference>
<protein>
    <submittedName>
        <fullName evidence="4">tRNA (Uracil-O(2)-)-methyltransferase</fullName>
    </submittedName>
</protein>
<gene>
    <name evidence="4" type="ORF">B9Z65_1149</name>
</gene>
<dbReference type="PANTHER" id="PTHR43248:SF25">
    <property type="entry name" value="AB HYDROLASE-1 DOMAIN-CONTAINING PROTEIN-RELATED"/>
    <property type="match status" value="1"/>
</dbReference>
<dbReference type="InterPro" id="IPR013595">
    <property type="entry name" value="Pept_S33_TAP-like_C"/>
</dbReference>
<dbReference type="Pfam" id="PF08386">
    <property type="entry name" value="Abhydrolase_4"/>
    <property type="match status" value="1"/>
</dbReference>
<dbReference type="GO" id="GO:0008168">
    <property type="term" value="F:methyltransferase activity"/>
    <property type="evidence" value="ECO:0007669"/>
    <property type="project" value="UniProtKB-KW"/>
</dbReference>
<dbReference type="AlphaFoldDB" id="A0A2P8AIH8"/>
<dbReference type="Proteomes" id="UP000243723">
    <property type="component" value="Unassembled WGS sequence"/>
</dbReference>
<dbReference type="InterPro" id="IPR051601">
    <property type="entry name" value="Serine_prot/Carboxylest_S33"/>
</dbReference>
<accession>A0A2P8AIH8</accession>
<proteinExistence type="inferred from homology"/>
<comment type="caution">
    <text evidence="4">The sequence shown here is derived from an EMBL/GenBank/DDBJ whole genome shotgun (WGS) entry which is preliminary data.</text>
</comment>
<keyword evidence="5" id="KW-1185">Reference proteome</keyword>
<feature type="domain" description="Peptidase S33 tripeptidyl aminopeptidase-like C-terminal" evidence="3">
    <location>
        <begin position="499"/>
        <end position="600"/>
    </location>
</feature>
<evidence type="ECO:0000313" key="5">
    <source>
        <dbReference type="Proteomes" id="UP000243723"/>
    </source>
</evidence>
<keyword evidence="4" id="KW-0489">Methyltransferase</keyword>
<keyword evidence="2" id="KW-0378">Hydrolase</keyword>
<evidence type="ECO:0000256" key="2">
    <source>
        <dbReference type="ARBA" id="ARBA00022801"/>
    </source>
</evidence>
<dbReference type="SUPFAM" id="SSF53474">
    <property type="entry name" value="alpha/beta-Hydrolases"/>
    <property type="match status" value="1"/>
</dbReference>
<dbReference type="PANTHER" id="PTHR43248">
    <property type="entry name" value="2-SUCCINYL-6-HYDROXY-2,4-CYCLOHEXADIENE-1-CARBOXYLATE SYNTHASE"/>
    <property type="match status" value="1"/>
</dbReference>
<evidence type="ECO:0000313" key="4">
    <source>
        <dbReference type="EMBL" id="PSK60251.1"/>
    </source>
</evidence>